<dbReference type="Pfam" id="PF11262">
    <property type="entry name" value="Tho2"/>
    <property type="match status" value="1"/>
</dbReference>
<dbReference type="PANTHER" id="PTHR21597">
    <property type="entry name" value="THO2 PROTEIN"/>
    <property type="match status" value="1"/>
</dbReference>
<evidence type="ECO:0000256" key="3">
    <source>
        <dbReference type="ARBA" id="ARBA00019596"/>
    </source>
</evidence>
<dbReference type="EMBL" id="LAZP02000161">
    <property type="protein sequence ID" value="PFH59958.1"/>
    <property type="molecule type" value="Genomic_DNA"/>
</dbReference>
<dbReference type="InterPro" id="IPR032302">
    <property type="entry name" value="THOC2_N"/>
</dbReference>
<dbReference type="GO" id="GO:0003729">
    <property type="term" value="F:mRNA binding"/>
    <property type="evidence" value="ECO:0007669"/>
    <property type="project" value="TreeGrafter"/>
</dbReference>
<feature type="region of interest" description="Disordered" evidence="5">
    <location>
        <begin position="1"/>
        <end position="134"/>
    </location>
</feature>
<feature type="region of interest" description="Disordered" evidence="5">
    <location>
        <begin position="581"/>
        <end position="617"/>
    </location>
</feature>
<feature type="compositionally biased region" description="Basic and acidic residues" evidence="5">
    <location>
        <begin position="1913"/>
        <end position="1929"/>
    </location>
</feature>
<feature type="domain" description="THO complex subunitTHOC2 C-terminal" evidence="6">
    <location>
        <begin position="1212"/>
        <end position="1539"/>
    </location>
</feature>
<evidence type="ECO:0000259" key="7">
    <source>
        <dbReference type="Pfam" id="PF11732"/>
    </source>
</evidence>
<sequence>MPLKRKRPDRPSGDAARPSPHRPEDTDMAHHDEGFFRGGGGGGGGRGRGYRGGYNNRRDSNSGYGRGASGHHYSQQHQQSPQNFHNQNQSRQHTPTTSARTASLSVPPQASQPRQAKPPASPAAPKQPASSPLVAASVVAPTKQLVEAEKQPPAPERSQYIYDILNDDRLRTWSERGRADVVQHGVQSREDVDITELCNLYQEFIQAVVDGRLDANDAGACVKEILGDQSSDADASCFLDTLSVMVDHDAQLYRPAIRDFLVATGVSPALMREVLDAHLLQQLGLIRDTFARLGVRQATNLLYRQANYNLLREESEGYSKLITEIFSTNTVPPPPPGKTFEKVKALIGTFDLDVGRVLDVTLDVAATVLIKQFKFFVKFLRTSSWWPSSRLDDAYPYVGGLPAWATPGYPYWSTSEEDEARNASQKLERDKAFWDRARELHLGAFFELGGRRIADADVLGGQTSNGDDADEAVAGSVQEWINQTKTLPAPGNRVAAQLLGFKLRFYNSETRNKSDVLPANLLYLASLLVKIGFISLTDLWPHLSPADNEMDLVRQKEADKQEKQEQAVRGGQMNALLLAGALPQGDDDNPTAPAKKELAKKPSTEQKKMAAQEDDKSFLPEPLEQKVSLLIQLLTIGAIPESLYILGRFPWIPELYPEVRQRIHRIIHFSLEKIYKSTRPSAVRALNFRGKSLPDMDQSSVPKGNVRLSRLPAKKTWRWPYPDASDTNENQSYRFYLDEWNDNIPVCQTVDDVFTLCNTLVNLSGVQIGKDEALLCKLARIGAQSLAEDKSEANCARWQELLRRLLLPALSQTKANASVVSAIWQLARQFSLYVRYNMYAEWFEGQTSRLSPMKAAFARATSETRATMKRVSLTNLSEMAKRLAKTSYSSPGIVFKVAFEQLEVYSNLIEAFVECAKYFTHLSYDVLVWSLLNSLGKSRSRTQENHALTTSKWLQALSRFSGKVFRRYPGLDPVPVLEYVDNQLLQGNATDLIILKEFVMTMGGIVDAADFTDYQVMSMAGGSWLRRYTLVRAQDKRLENTKSSRRLIQALVDSGLAARLLIDIAQYRQAAVYQVPEDEAHIKFLSSTIDDSHQTLIQYLDLLWSNLGPAPFDAIVPSIPELMDSFGLGIDIAFLIGRASLAHRMYPWVGKVKKDSDGDVKMSESTEAAPADGAESEAQQQRSDDPSLSRTAMAALQPVMDLAQVQLGPEVWRRITPDIYAAFWSLQLGDIVFPEDIYVKERAKIMSDWQILANDRTDMSRRAVDRKMEKRKELMDMQSLLLDELSEHGLRKVKWKFFLSRMFQTNSFPTPLVKPDAISDVLLEHCFLPRALLAAADAEYAFRFIKALHDWNAPAFRLMSLYDRLFNANRLRVLIYTCTVREAEQLGRFLKLILEDLLRWHKNEPIDKSNPSVGVYDKEAKGSTDQPRSGFALTFNDQGRPETFLEHAQFRDLLFRWHKNLNTALKTCLGGSEWMHIRNAITVLNSILDYFPAVDFMATQFMAQLQRIAKREAASAGPVSEEGGRVDLAVAAQGAMSELQKRKSKWVMVQAFRSNAAGGQGSETDRPSPSTRTTLRPTAPDFRPPATRPPAQSGSVDEEDGEVRDGMDNRRPSGAGTPQEPHPSRPSEPTRDSLSRQDETATHQSQPSTPRASGAQPNATESRSHRLPDRPPSHNLPSRPDVPIPRHLAPERYNPQTRPGTERRDGRELQAARDGRADVAGDGGLPPRPGQHERERERQHRDQRIGRNMPNRHNHNDSPSHMTGPPTSGGELTEPTFNPDRAAPYFQNGPLDRTSRGQDADRQSWVHRQAANEAMDVDAAGGGERAVMVDDRVESAHVSQMAHPPSNRTWRDDGHERGHRAPSPRRSSRYGQQDHGPMSGSFDDRQARPYLQDQRGGPGRDGRERSPMAAHNNFRERGDFERVGDKTRESTSSGFHRPMPRGQDHEQHRAPHQDHNYGRLNPVTSTPDVPSGPRGRGRGTMRASYGGGHSTSTAGGGGRFGASETPRVPSPDRLPPTGPAFGRGRRGGYESGPATPSGSHGGPPPDRMRNFGNGPNTEMQTPASAGNTTPVHPDRLAQMGSSLPPPPAAMGGPPAHGHGRYANAGDRLPPTTMRQPMSQLGGMGPPQSSEAGVPTGPSSANDRLRNGGGRRQLTSINSTLQMSQSMPDLNRGGNLRAAQPRQYLGNSDAQVLTGGSPASTPGHERADVVWHEGAGWGPANGGDGSARRERDTRVDRLGRTSRRNSRERERERSPRARETELTDYRKEHEGRRMGREVASRNPTGPPPNSGRELLGAREPRHRIEGAGGGSRPGEDWTGGGPGQGYNRMARGGPRDMGGLRAPEERLRDERGRKRRSEEGMGALTSERDKRPRRN</sequence>
<feature type="compositionally biased region" description="Gly residues" evidence="5">
    <location>
        <begin position="1985"/>
        <end position="2000"/>
    </location>
</feature>
<feature type="compositionally biased region" description="Low complexity" evidence="5">
    <location>
        <begin position="107"/>
        <end position="134"/>
    </location>
</feature>
<evidence type="ECO:0000256" key="2">
    <source>
        <dbReference type="ARBA" id="ARBA00007857"/>
    </source>
</evidence>
<feature type="domain" description="THO complex subunit 2 N-terminal" evidence="8">
    <location>
        <begin position="165"/>
        <end position="881"/>
    </location>
</feature>
<accession>A0A2A9PF44</accession>
<comment type="caution">
    <text evidence="9">The sequence shown here is derived from an EMBL/GenBank/DDBJ whole genome shotgun (WGS) entry which is preliminary data.</text>
</comment>
<protein>
    <recommendedName>
        <fullName evidence="3">THO complex subunit 2</fullName>
    </recommendedName>
</protein>
<feature type="compositionally biased region" description="Gly residues" evidence="5">
    <location>
        <begin position="2305"/>
        <end position="2323"/>
    </location>
</feature>
<feature type="compositionally biased region" description="Basic and acidic residues" evidence="5">
    <location>
        <begin position="1730"/>
        <end position="1745"/>
    </location>
</feature>
<feature type="compositionally biased region" description="Basic and acidic residues" evidence="5">
    <location>
        <begin position="594"/>
        <end position="617"/>
    </location>
</feature>
<feature type="region of interest" description="Disordered" evidence="5">
    <location>
        <begin position="1154"/>
        <end position="1188"/>
    </location>
</feature>
<evidence type="ECO:0000259" key="6">
    <source>
        <dbReference type="Pfam" id="PF11262"/>
    </source>
</evidence>
<evidence type="ECO:0000313" key="10">
    <source>
        <dbReference type="Proteomes" id="UP000037136"/>
    </source>
</evidence>
<evidence type="ECO:0000256" key="4">
    <source>
        <dbReference type="ARBA" id="ARBA00023242"/>
    </source>
</evidence>
<evidence type="ECO:0000313" key="9">
    <source>
        <dbReference type="EMBL" id="PFH59958.1"/>
    </source>
</evidence>
<feature type="domain" description="THO complex subunitTHOC2 N-terminal" evidence="7">
    <location>
        <begin position="883"/>
        <end position="958"/>
    </location>
</feature>
<reference evidence="9 10" key="1">
    <citation type="journal article" date="2015" name="BMC Genomics">
        <title>Gene expression during zombie ant biting behavior reflects the complexity underlying fungal parasitic behavioral manipulation.</title>
        <authorList>
            <person name="de Bekker C."/>
            <person name="Ohm R.A."/>
            <person name="Loreto R.G."/>
            <person name="Sebastian A."/>
            <person name="Albert I."/>
            <person name="Merrow M."/>
            <person name="Brachmann A."/>
            <person name="Hughes D.P."/>
        </authorList>
    </citation>
    <scope>NUCLEOTIDE SEQUENCE [LARGE SCALE GENOMIC DNA]</scope>
    <source>
        <strain evidence="9 10">SC16a</strain>
    </source>
</reference>
<feature type="compositionally biased region" description="Basic and acidic residues" evidence="5">
    <location>
        <begin position="1154"/>
        <end position="1164"/>
    </location>
</feature>
<feature type="compositionally biased region" description="Polar residues" evidence="5">
    <location>
        <begin position="2126"/>
        <end position="2141"/>
    </location>
</feature>
<dbReference type="GO" id="GO:0006406">
    <property type="term" value="P:mRNA export from nucleus"/>
    <property type="evidence" value="ECO:0007669"/>
    <property type="project" value="InterPro"/>
</dbReference>
<feature type="compositionally biased region" description="Basic and acidic residues" evidence="5">
    <location>
        <begin position="1942"/>
        <end position="1957"/>
    </location>
</feature>
<evidence type="ECO:0000256" key="1">
    <source>
        <dbReference type="ARBA" id="ARBA00004123"/>
    </source>
</evidence>
<feature type="compositionally biased region" description="Basic and acidic residues" evidence="5">
    <location>
        <begin position="2225"/>
        <end position="2278"/>
    </location>
</feature>
<dbReference type="GO" id="GO:0006397">
    <property type="term" value="P:mRNA processing"/>
    <property type="evidence" value="ECO:0007669"/>
    <property type="project" value="InterPro"/>
</dbReference>
<feature type="compositionally biased region" description="Basic and acidic residues" evidence="5">
    <location>
        <begin position="1662"/>
        <end position="1672"/>
    </location>
</feature>
<dbReference type="Proteomes" id="UP000037136">
    <property type="component" value="Unassembled WGS sequence"/>
</dbReference>
<comment type="subcellular location">
    <subcellularLocation>
        <location evidence="1">Nucleus</location>
    </subcellularLocation>
</comment>
<dbReference type="PANTHER" id="PTHR21597:SF0">
    <property type="entry name" value="THO COMPLEX SUBUNIT 2"/>
    <property type="match status" value="1"/>
</dbReference>
<gene>
    <name evidence="9" type="ORF">XA68_11667</name>
</gene>
<feature type="compositionally biased region" description="Low complexity" evidence="5">
    <location>
        <begin position="70"/>
        <end position="90"/>
    </location>
</feature>
<feature type="compositionally biased region" description="Basic and acidic residues" evidence="5">
    <location>
        <begin position="1622"/>
        <end position="1641"/>
    </location>
</feature>
<reference evidence="9 10" key="2">
    <citation type="journal article" date="2017" name="Sci. Rep.">
        <title>Ant-infecting Ophiocordyceps genomes reveal a high diversity of potential behavioral manipulation genes and a possible major role for enterotoxins.</title>
        <authorList>
            <person name="de Bekker C."/>
            <person name="Ohm R.A."/>
            <person name="Evans H.C."/>
            <person name="Brachmann A."/>
            <person name="Hughes D.P."/>
        </authorList>
    </citation>
    <scope>NUCLEOTIDE SEQUENCE [LARGE SCALE GENOMIC DNA]</scope>
    <source>
        <strain evidence="9 10">SC16a</strain>
    </source>
</reference>
<evidence type="ECO:0000256" key="5">
    <source>
        <dbReference type="SAM" id="MobiDB-lite"/>
    </source>
</evidence>
<organism evidence="9 10">
    <name type="scientific">Ophiocordyceps unilateralis</name>
    <name type="common">Zombie-ant fungus</name>
    <name type="synonym">Torrubia unilateralis</name>
    <dbReference type="NCBI Taxonomy" id="268505"/>
    <lineage>
        <taxon>Eukaryota</taxon>
        <taxon>Fungi</taxon>
        <taxon>Dikarya</taxon>
        <taxon>Ascomycota</taxon>
        <taxon>Pezizomycotina</taxon>
        <taxon>Sordariomycetes</taxon>
        <taxon>Hypocreomycetidae</taxon>
        <taxon>Hypocreales</taxon>
        <taxon>Ophiocordycipitaceae</taxon>
        <taxon>Ophiocordyceps</taxon>
    </lineage>
</organism>
<feature type="compositionally biased region" description="Polar residues" evidence="5">
    <location>
        <begin position="1642"/>
        <end position="1661"/>
    </location>
</feature>
<feature type="compositionally biased region" description="Basic and acidic residues" evidence="5">
    <location>
        <begin position="2294"/>
        <end position="2304"/>
    </location>
</feature>
<dbReference type="InterPro" id="IPR021418">
    <property type="entry name" value="THO_THOC2_C"/>
</dbReference>
<dbReference type="Pfam" id="PF16134">
    <property type="entry name" value="THOC2_N"/>
    <property type="match status" value="1"/>
</dbReference>
<feature type="compositionally biased region" description="Basic residues" evidence="5">
    <location>
        <begin position="1857"/>
        <end position="1868"/>
    </location>
</feature>
<feature type="region of interest" description="Disordered" evidence="5">
    <location>
        <begin position="1554"/>
        <end position="2374"/>
    </location>
</feature>
<dbReference type="OrthoDB" id="29024at2759"/>
<feature type="compositionally biased region" description="Gly residues" evidence="5">
    <location>
        <begin position="36"/>
        <end position="52"/>
    </location>
</feature>
<feature type="compositionally biased region" description="Basic and acidic residues" evidence="5">
    <location>
        <begin position="2365"/>
        <end position="2374"/>
    </location>
</feature>
<comment type="similarity">
    <text evidence="2">Belongs to the THOC2 family.</text>
</comment>
<feature type="compositionally biased region" description="Basic and acidic residues" evidence="5">
    <location>
        <begin position="21"/>
        <end position="35"/>
    </location>
</feature>
<feature type="compositionally biased region" description="Polar residues" evidence="5">
    <location>
        <begin position="91"/>
        <end position="106"/>
    </location>
</feature>
<dbReference type="InterPro" id="IPR040007">
    <property type="entry name" value="Tho2"/>
</dbReference>
<feature type="compositionally biased region" description="Polar residues" evidence="5">
    <location>
        <begin position="2152"/>
        <end position="2167"/>
    </location>
</feature>
<keyword evidence="4" id="KW-0539">Nucleus</keyword>
<feature type="compositionally biased region" description="Pro residues" evidence="5">
    <location>
        <begin position="2008"/>
        <end position="2018"/>
    </location>
</feature>
<name>A0A2A9PF44_OPHUN</name>
<feature type="compositionally biased region" description="Low complexity" evidence="5">
    <location>
        <begin position="1567"/>
        <end position="1578"/>
    </location>
</feature>
<dbReference type="GO" id="GO:0000445">
    <property type="term" value="C:THO complex part of transcription export complex"/>
    <property type="evidence" value="ECO:0007669"/>
    <property type="project" value="TreeGrafter"/>
</dbReference>
<dbReference type="STRING" id="268505.A0A2A9PF44"/>
<feature type="compositionally biased region" description="Basic and acidic residues" evidence="5">
    <location>
        <begin position="1700"/>
        <end position="1719"/>
    </location>
</feature>
<dbReference type="InterPro" id="IPR021726">
    <property type="entry name" value="THO_THOC2_N"/>
</dbReference>
<keyword evidence="10" id="KW-1185">Reference proteome</keyword>
<feature type="compositionally biased region" description="Basic and acidic residues" evidence="5">
    <location>
        <begin position="1793"/>
        <end position="1804"/>
    </location>
</feature>
<evidence type="ECO:0000259" key="8">
    <source>
        <dbReference type="Pfam" id="PF16134"/>
    </source>
</evidence>
<proteinExistence type="inferred from homology"/>
<feature type="compositionally biased region" description="Gly residues" evidence="5">
    <location>
        <begin position="2214"/>
        <end position="2224"/>
    </location>
</feature>
<feature type="compositionally biased region" description="Basic and acidic residues" evidence="5">
    <location>
        <begin position="2341"/>
        <end position="2358"/>
    </location>
</feature>
<feature type="compositionally biased region" description="Polar residues" evidence="5">
    <location>
        <begin position="2053"/>
        <end position="2070"/>
    </location>
</feature>
<dbReference type="Pfam" id="PF11732">
    <property type="entry name" value="Thoc2"/>
    <property type="match status" value="1"/>
</dbReference>